<dbReference type="InterPro" id="IPR007404">
    <property type="entry name" value="YdjM-like"/>
</dbReference>
<keyword evidence="3" id="KW-1185">Reference proteome</keyword>
<evidence type="ECO:0000313" key="3">
    <source>
        <dbReference type="Proteomes" id="UP000630149"/>
    </source>
</evidence>
<evidence type="ECO:0000256" key="1">
    <source>
        <dbReference type="SAM" id="Phobius"/>
    </source>
</evidence>
<feature type="transmembrane region" description="Helical" evidence="1">
    <location>
        <begin position="59"/>
        <end position="80"/>
    </location>
</feature>
<feature type="transmembrane region" description="Helical" evidence="1">
    <location>
        <begin position="124"/>
        <end position="145"/>
    </location>
</feature>
<reference evidence="2" key="1">
    <citation type="journal article" date="2014" name="Int. J. Syst. Evol. Microbiol.">
        <title>Complete genome sequence of Corynebacterium casei LMG S-19264T (=DSM 44701T), isolated from a smear-ripened cheese.</title>
        <authorList>
            <consortium name="US DOE Joint Genome Institute (JGI-PGF)"/>
            <person name="Walter F."/>
            <person name="Albersmeier A."/>
            <person name="Kalinowski J."/>
            <person name="Ruckert C."/>
        </authorList>
    </citation>
    <scope>NUCLEOTIDE SEQUENCE</scope>
    <source>
        <strain evidence="2">JCM 13919</strain>
    </source>
</reference>
<feature type="transmembrane region" description="Helical" evidence="1">
    <location>
        <begin position="154"/>
        <end position="170"/>
    </location>
</feature>
<evidence type="ECO:0000313" key="2">
    <source>
        <dbReference type="EMBL" id="GGI85240.1"/>
    </source>
</evidence>
<reference evidence="2" key="2">
    <citation type="submission" date="2020-09" db="EMBL/GenBank/DDBJ databases">
        <authorList>
            <person name="Sun Q."/>
            <person name="Ohkuma M."/>
        </authorList>
    </citation>
    <scope>NUCLEOTIDE SEQUENCE</scope>
    <source>
        <strain evidence="2">JCM 13919</strain>
    </source>
</reference>
<feature type="transmembrane region" description="Helical" evidence="1">
    <location>
        <begin position="87"/>
        <end position="104"/>
    </location>
</feature>
<sequence>MDPVTQGALGAACSQAILHPYDKKNAWIIGAVSGMAADLDLLIRSSNDPMLFLIYHRHFTHSLLFIPIGALVVGLFFLMFQRFRARWRITLLASLIGYATHALLDTCTSYGTLLFWPFSNSRYAWDFISIIDPFFTLPLVLGVVWTRVLDDRKGVCYGLILALLFLLINIEQHHRALTAFESFGKAKYLNLKKVRVFPTLASSTHWRGAGFIGNKIVLVEVKTPIFSESFVQSAKLYPAFSLSELSKAAYNSGQQARDFKIFYWFTDGYLIKASDNPLVVVDARYIYGVPVRALWGIRLNPGAAHVDSVRDIHLMNGVNLP</sequence>
<comment type="caution">
    <text evidence="2">The sequence shown here is derived from an EMBL/GenBank/DDBJ whole genome shotgun (WGS) entry which is preliminary data.</text>
</comment>
<dbReference type="Pfam" id="PF04307">
    <property type="entry name" value="YdjM"/>
    <property type="match status" value="1"/>
</dbReference>
<keyword evidence="1" id="KW-0812">Transmembrane</keyword>
<keyword evidence="1" id="KW-0472">Membrane</keyword>
<gene>
    <name evidence="2" type="ORF">GCM10007966_12310</name>
</gene>
<keyword evidence="1" id="KW-1133">Transmembrane helix</keyword>
<protein>
    <submittedName>
        <fullName evidence="2">Membrane protein</fullName>
    </submittedName>
</protein>
<dbReference type="AlphaFoldDB" id="A0A917JUL7"/>
<proteinExistence type="predicted"/>
<dbReference type="EMBL" id="BMOB01000005">
    <property type="protein sequence ID" value="GGI85240.1"/>
    <property type="molecule type" value="Genomic_DNA"/>
</dbReference>
<name>A0A917JUL7_9GAMM</name>
<accession>A0A917JUL7</accession>
<dbReference type="OrthoDB" id="9781927at2"/>
<dbReference type="RefSeq" id="WP_131776657.1">
    <property type="nucleotide sequence ID" value="NZ_BMOB01000005.1"/>
</dbReference>
<dbReference type="Proteomes" id="UP000630149">
    <property type="component" value="Unassembled WGS sequence"/>
</dbReference>
<dbReference type="InterPro" id="IPR053170">
    <property type="entry name" value="Transcription_regulator"/>
</dbReference>
<dbReference type="PANTHER" id="PTHR40031">
    <property type="entry name" value="HYPOTHETICAL MEMBRANE SPANNING PROTEIN"/>
    <property type="match status" value="1"/>
</dbReference>
<organism evidence="2 3">
    <name type="scientific">Legionella impletisoli</name>
    <dbReference type="NCBI Taxonomy" id="343510"/>
    <lineage>
        <taxon>Bacteria</taxon>
        <taxon>Pseudomonadati</taxon>
        <taxon>Pseudomonadota</taxon>
        <taxon>Gammaproteobacteria</taxon>
        <taxon>Legionellales</taxon>
        <taxon>Legionellaceae</taxon>
        <taxon>Legionella</taxon>
    </lineage>
</organism>
<dbReference type="PANTHER" id="PTHR40031:SF1">
    <property type="entry name" value="MEMBRANE-BOUND METAL-DEPENDENT HYDROLASE"/>
    <property type="match status" value="1"/>
</dbReference>